<evidence type="ECO:0000313" key="3">
    <source>
        <dbReference type="Proteomes" id="UP001196413"/>
    </source>
</evidence>
<comment type="caution">
    <text evidence="2">The sequence shown here is derived from an EMBL/GenBank/DDBJ whole genome shotgun (WGS) entry which is preliminary data.</text>
</comment>
<accession>A0AAD5R772</accession>
<keyword evidence="3" id="KW-1185">Reference proteome</keyword>
<feature type="region of interest" description="Disordered" evidence="1">
    <location>
        <begin position="1"/>
        <end position="32"/>
    </location>
</feature>
<protein>
    <submittedName>
        <fullName evidence="2">Uncharacterized protein</fullName>
    </submittedName>
</protein>
<feature type="compositionally biased region" description="Polar residues" evidence="1">
    <location>
        <begin position="21"/>
        <end position="32"/>
    </location>
</feature>
<evidence type="ECO:0000313" key="2">
    <source>
        <dbReference type="EMBL" id="KAJ1370990.1"/>
    </source>
</evidence>
<dbReference type="Proteomes" id="UP001196413">
    <property type="component" value="Unassembled WGS sequence"/>
</dbReference>
<dbReference type="AlphaFoldDB" id="A0AAD5R772"/>
<gene>
    <name evidence="2" type="ORF">KIN20_032847</name>
</gene>
<sequence length="51" mass="5806">MSDELRNTTGSYFNNRGKKITSLSSDSTDATQQDRLWKISEEICGRFGITF</sequence>
<reference evidence="2" key="1">
    <citation type="submission" date="2021-06" db="EMBL/GenBank/DDBJ databases">
        <title>Parelaphostrongylus tenuis whole genome reference sequence.</title>
        <authorList>
            <person name="Garwood T.J."/>
            <person name="Larsen P.A."/>
            <person name="Fountain-Jones N.M."/>
            <person name="Garbe J.R."/>
            <person name="Macchietto M.G."/>
            <person name="Kania S.A."/>
            <person name="Gerhold R.W."/>
            <person name="Richards J.E."/>
            <person name="Wolf T.M."/>
        </authorList>
    </citation>
    <scope>NUCLEOTIDE SEQUENCE</scope>
    <source>
        <strain evidence="2">MNPRO001-30</strain>
        <tissue evidence="2">Meninges</tissue>
    </source>
</reference>
<proteinExistence type="predicted"/>
<name>A0AAD5R772_PARTN</name>
<organism evidence="2 3">
    <name type="scientific">Parelaphostrongylus tenuis</name>
    <name type="common">Meningeal worm</name>
    <dbReference type="NCBI Taxonomy" id="148309"/>
    <lineage>
        <taxon>Eukaryota</taxon>
        <taxon>Metazoa</taxon>
        <taxon>Ecdysozoa</taxon>
        <taxon>Nematoda</taxon>
        <taxon>Chromadorea</taxon>
        <taxon>Rhabditida</taxon>
        <taxon>Rhabditina</taxon>
        <taxon>Rhabditomorpha</taxon>
        <taxon>Strongyloidea</taxon>
        <taxon>Metastrongylidae</taxon>
        <taxon>Parelaphostrongylus</taxon>
    </lineage>
</organism>
<dbReference type="EMBL" id="JAHQIW010006888">
    <property type="protein sequence ID" value="KAJ1370990.1"/>
    <property type="molecule type" value="Genomic_DNA"/>
</dbReference>
<evidence type="ECO:0000256" key="1">
    <source>
        <dbReference type="SAM" id="MobiDB-lite"/>
    </source>
</evidence>